<proteinExistence type="predicted"/>
<dbReference type="InterPro" id="IPR042197">
    <property type="entry name" value="Apaf_helical"/>
</dbReference>
<evidence type="ECO:0000256" key="1">
    <source>
        <dbReference type="ARBA" id="ARBA00022614"/>
    </source>
</evidence>
<keyword evidence="8" id="KW-1185">Reference proteome</keyword>
<feature type="coiled-coil region" evidence="5">
    <location>
        <begin position="647"/>
        <end position="674"/>
    </location>
</feature>
<evidence type="ECO:0000313" key="7">
    <source>
        <dbReference type="EnsemblPlants" id="QL12p023243:mrna"/>
    </source>
</evidence>
<keyword evidence="4" id="KW-0520">NAD</keyword>
<dbReference type="InterPro" id="IPR002182">
    <property type="entry name" value="NB-ARC"/>
</dbReference>
<evidence type="ECO:0000256" key="2">
    <source>
        <dbReference type="ARBA" id="ARBA00022737"/>
    </source>
</evidence>
<dbReference type="InterPro" id="IPR036390">
    <property type="entry name" value="WH_DNA-bd_sf"/>
</dbReference>
<dbReference type="Pfam" id="PF01582">
    <property type="entry name" value="TIR"/>
    <property type="match status" value="1"/>
</dbReference>
<evidence type="ECO:0000259" key="6">
    <source>
        <dbReference type="PROSITE" id="PS50104"/>
    </source>
</evidence>
<dbReference type="FunFam" id="3.40.50.10140:FF:000007">
    <property type="entry name" value="Disease resistance protein (TIR-NBS-LRR class)"/>
    <property type="match status" value="1"/>
</dbReference>
<dbReference type="InterPro" id="IPR027417">
    <property type="entry name" value="P-loop_NTPase"/>
</dbReference>
<dbReference type="Pfam" id="PF23282">
    <property type="entry name" value="WHD_ROQ1"/>
    <property type="match status" value="1"/>
</dbReference>
<dbReference type="SUPFAM" id="SSF52200">
    <property type="entry name" value="Toll/Interleukin receptor TIR domain"/>
    <property type="match status" value="1"/>
</dbReference>
<reference evidence="7 8" key="1">
    <citation type="journal article" date="2016" name="G3 (Bethesda)">
        <title>First Draft Assembly and Annotation of the Genome of a California Endemic Oak Quercus lobata Nee (Fagaceae).</title>
        <authorList>
            <person name="Sork V.L."/>
            <person name="Fitz-Gibbon S.T."/>
            <person name="Puiu D."/>
            <person name="Crepeau M."/>
            <person name="Gugger P.F."/>
            <person name="Sherman R."/>
            <person name="Stevens K."/>
            <person name="Langley C.H."/>
            <person name="Pellegrini M."/>
            <person name="Salzberg S.L."/>
        </authorList>
    </citation>
    <scope>NUCLEOTIDE SEQUENCE [LARGE SCALE GENOMIC DNA]</scope>
    <source>
        <strain evidence="7 8">cv. SW786</strain>
    </source>
</reference>
<dbReference type="PRINTS" id="PR00364">
    <property type="entry name" value="DISEASERSIST"/>
</dbReference>
<accession>A0A7N2N653</accession>
<evidence type="ECO:0000313" key="8">
    <source>
        <dbReference type="Proteomes" id="UP000594261"/>
    </source>
</evidence>
<organism evidence="7 8">
    <name type="scientific">Quercus lobata</name>
    <name type="common">Valley oak</name>
    <dbReference type="NCBI Taxonomy" id="97700"/>
    <lineage>
        <taxon>Eukaryota</taxon>
        <taxon>Viridiplantae</taxon>
        <taxon>Streptophyta</taxon>
        <taxon>Embryophyta</taxon>
        <taxon>Tracheophyta</taxon>
        <taxon>Spermatophyta</taxon>
        <taxon>Magnoliopsida</taxon>
        <taxon>eudicotyledons</taxon>
        <taxon>Gunneridae</taxon>
        <taxon>Pentapetalae</taxon>
        <taxon>rosids</taxon>
        <taxon>fabids</taxon>
        <taxon>Fagales</taxon>
        <taxon>Fagaceae</taxon>
        <taxon>Quercus</taxon>
    </lineage>
</organism>
<keyword evidence="3" id="KW-0611">Plant defense</keyword>
<dbReference type="Proteomes" id="UP000594261">
    <property type="component" value="Chromosome 12"/>
</dbReference>
<keyword evidence="2" id="KW-0677">Repeat</keyword>
<dbReference type="Gramene" id="QL12p023243:mrna">
    <property type="protein sequence ID" value="QL12p023243:mrna"/>
    <property type="gene ID" value="QL12p023243"/>
</dbReference>
<name>A0A7N2N653_QUELO</name>
<dbReference type="SUPFAM" id="SSF46785">
    <property type="entry name" value="Winged helix' DNA-binding domain"/>
    <property type="match status" value="1"/>
</dbReference>
<keyword evidence="1" id="KW-0433">Leucine-rich repeat</keyword>
<dbReference type="PANTHER" id="PTHR11017">
    <property type="entry name" value="LEUCINE-RICH REPEAT-CONTAINING PROTEIN"/>
    <property type="match status" value="1"/>
</dbReference>
<evidence type="ECO:0000256" key="4">
    <source>
        <dbReference type="ARBA" id="ARBA00023027"/>
    </source>
</evidence>
<reference evidence="7" key="2">
    <citation type="submission" date="2021-01" db="UniProtKB">
        <authorList>
            <consortium name="EnsemblPlants"/>
        </authorList>
    </citation>
    <scope>IDENTIFICATION</scope>
</reference>
<dbReference type="Pfam" id="PF00931">
    <property type="entry name" value="NB-ARC"/>
    <property type="match status" value="1"/>
</dbReference>
<protein>
    <recommendedName>
        <fullName evidence="6">TIR domain-containing protein</fullName>
    </recommendedName>
</protein>
<dbReference type="InterPro" id="IPR044974">
    <property type="entry name" value="Disease_R_plants"/>
</dbReference>
<dbReference type="EnsemblPlants" id="QL12p023243:mrna">
    <property type="protein sequence ID" value="QL12p023243:mrna"/>
    <property type="gene ID" value="QL12p023243"/>
</dbReference>
<dbReference type="SUPFAM" id="SSF52540">
    <property type="entry name" value="P-loop containing nucleoside triphosphate hydrolases"/>
    <property type="match status" value="1"/>
</dbReference>
<evidence type="ECO:0000256" key="5">
    <source>
        <dbReference type="SAM" id="Coils"/>
    </source>
</evidence>
<dbReference type="InParanoid" id="A0A7N2N653"/>
<dbReference type="Gene3D" id="1.10.8.430">
    <property type="entry name" value="Helical domain of apoptotic protease-activating factors"/>
    <property type="match status" value="1"/>
</dbReference>
<sequence>MALTTFSSSFTSSPSPTWGYEVFVSYNGDDTGKSFTDHLFSALKRHEIRAFRDDKELPRGKDIWTELEKAIETSRIAIIVFSINYAASSWCLDELAKILECKRSLQQIVLPIFYNVQPSKLRALKGNLAQVFASHVDRFGEDKVQRWRAALTEAANLAGWDSGNDAHRSESKLIEKIIGDILIKLNLAYFTVTPYPVGVESRVQEINKHLDEYAGDVCMVGIGGMGGIGKTTIAQALYNLIKCKFEVSCFLENIRTRSEQSGGLIDLQEQIISSAQVNSKKKVRDVYEGIGVIRDIIQSKKFLLVLDDVWGTDELRKLGIDKDYFQPGSIIIITSRAKDLLRGAGCDFIYESPFLDYNESFQLFSWHAFGKDHPNENYVELTNEVVYYAKGIPLLLKVLGSSLFGKSTLEWKSSVKELKDSRFDYLDILMASLRSLSDKQKALFLKIALFFVGMEKNYTSKILGDSDFSFESELAVLGRRCLVTIDCLNRLTMHDLIIQMGKEINRRQSSEGAGEYSQLWFHEVLFIAGTSIVLPHADIQFVRIGADPKDLGRARWILGSGPGQTLRRDISDFVQGFDSRCPRGIAGAEDVIVGNAKGEAGLDRPSKGNGRHGWPNFQENLLETRFFEGEAPFEHNLYLSDPPIMAIVRQTEQLRSLEAERMLWEAERQILRLQLENERRAHLATCEDAARASWQLRVQNAALKSENIHLQPALASNQPTIATTTPVASIRPDTLGLDHATFLDCLVIGIQSFGDPSESTPPIRGSDLPQ</sequence>
<keyword evidence="5" id="KW-0175">Coiled coil</keyword>
<dbReference type="GO" id="GO:0007165">
    <property type="term" value="P:signal transduction"/>
    <property type="evidence" value="ECO:0007669"/>
    <property type="project" value="InterPro"/>
</dbReference>
<dbReference type="SMART" id="SM00255">
    <property type="entry name" value="TIR"/>
    <property type="match status" value="1"/>
</dbReference>
<dbReference type="AlphaFoldDB" id="A0A7N2N653"/>
<dbReference type="Gene3D" id="3.40.50.300">
    <property type="entry name" value="P-loop containing nucleotide triphosphate hydrolases"/>
    <property type="match status" value="1"/>
</dbReference>
<dbReference type="Gene3D" id="3.40.50.10140">
    <property type="entry name" value="Toll/interleukin-1 receptor homology (TIR) domain"/>
    <property type="match status" value="1"/>
</dbReference>
<dbReference type="InterPro" id="IPR035897">
    <property type="entry name" value="Toll_tir_struct_dom_sf"/>
</dbReference>
<feature type="domain" description="TIR" evidence="6">
    <location>
        <begin position="18"/>
        <end position="185"/>
    </location>
</feature>
<dbReference type="PANTHER" id="PTHR11017:SF573">
    <property type="entry name" value="ADP-RIBOSYL CYCLASE_CYCLIC ADP-RIBOSE HYDROLASE"/>
    <property type="match status" value="1"/>
</dbReference>
<dbReference type="EMBL" id="LRBV02000012">
    <property type="status" value="NOT_ANNOTATED_CDS"/>
    <property type="molecule type" value="Genomic_DNA"/>
</dbReference>
<evidence type="ECO:0000256" key="3">
    <source>
        <dbReference type="ARBA" id="ARBA00022821"/>
    </source>
</evidence>
<dbReference type="GO" id="GO:0043531">
    <property type="term" value="F:ADP binding"/>
    <property type="evidence" value="ECO:0007669"/>
    <property type="project" value="InterPro"/>
</dbReference>
<dbReference type="InterPro" id="IPR058192">
    <property type="entry name" value="WHD_ROQ1-like"/>
</dbReference>
<dbReference type="PROSITE" id="PS50104">
    <property type="entry name" value="TIR"/>
    <property type="match status" value="1"/>
</dbReference>
<dbReference type="GO" id="GO:0006952">
    <property type="term" value="P:defense response"/>
    <property type="evidence" value="ECO:0007669"/>
    <property type="project" value="UniProtKB-KW"/>
</dbReference>
<dbReference type="OMA" id="PNENYVE"/>
<dbReference type="InterPro" id="IPR000157">
    <property type="entry name" value="TIR_dom"/>
</dbReference>